<comment type="caution">
    <text evidence="1">The sequence shown here is derived from an EMBL/GenBank/DDBJ whole genome shotgun (WGS) entry which is preliminary data.</text>
</comment>
<keyword evidence="2" id="KW-1185">Reference proteome</keyword>
<evidence type="ECO:0000313" key="1">
    <source>
        <dbReference type="EMBL" id="RAI78687.1"/>
    </source>
</evidence>
<dbReference type="AlphaFoldDB" id="A0A327NTM5"/>
<gene>
    <name evidence="1" type="ORF">HMF3257_31530</name>
</gene>
<sequence length="188" mass="20672">MELVRFDSPQTNPYDRINGVSLGELISSNGIATMRTIPFPLNTEASDKTYYVYGIVKPIPTDANCRPFALLTVTIKANATATLKAQEASCTGSVSEADGWVSVLGYQPTDRYEVSTNGIFSGQSYPIPNDGIVVRNLSRTGKSQTYNVRIYSEFGCYVERSVKLENISCSCPPVRCVPIVIQKVRRGR</sequence>
<evidence type="ECO:0000313" key="2">
    <source>
        <dbReference type="Proteomes" id="UP000249016"/>
    </source>
</evidence>
<proteinExistence type="predicted"/>
<organism evidence="1 2">
    <name type="scientific">Spirosoma telluris</name>
    <dbReference type="NCBI Taxonomy" id="2183553"/>
    <lineage>
        <taxon>Bacteria</taxon>
        <taxon>Pseudomonadati</taxon>
        <taxon>Bacteroidota</taxon>
        <taxon>Cytophagia</taxon>
        <taxon>Cytophagales</taxon>
        <taxon>Cytophagaceae</taxon>
        <taxon>Spirosoma</taxon>
    </lineage>
</organism>
<dbReference type="EMBL" id="QLII01000001">
    <property type="protein sequence ID" value="RAI78687.1"/>
    <property type="molecule type" value="Genomic_DNA"/>
</dbReference>
<evidence type="ECO:0008006" key="3">
    <source>
        <dbReference type="Google" id="ProtNLM"/>
    </source>
</evidence>
<name>A0A327NTM5_9BACT</name>
<protein>
    <recommendedName>
        <fullName evidence="3">Gliding motility-associated C-terminal domain-containing protein</fullName>
    </recommendedName>
</protein>
<accession>A0A327NTM5</accession>
<reference evidence="1 2" key="1">
    <citation type="submission" date="2018-06" db="EMBL/GenBank/DDBJ databases">
        <title>Spirosoma sp. HMF3257 Genome sequencing and assembly.</title>
        <authorList>
            <person name="Kang H."/>
            <person name="Cha I."/>
            <person name="Kim H."/>
            <person name="Kang J."/>
            <person name="Joh K."/>
        </authorList>
    </citation>
    <scope>NUCLEOTIDE SEQUENCE [LARGE SCALE GENOMIC DNA]</scope>
    <source>
        <strain evidence="1 2">HMF3257</strain>
    </source>
</reference>
<dbReference type="Proteomes" id="UP000249016">
    <property type="component" value="Unassembled WGS sequence"/>
</dbReference>